<evidence type="ECO:0000256" key="2">
    <source>
        <dbReference type="SAM" id="SignalP"/>
    </source>
</evidence>
<gene>
    <name evidence="3" type="ORF">DDZ18_10505</name>
</gene>
<dbReference type="OrthoDB" id="237393at2"/>
<evidence type="ECO:0000313" key="3">
    <source>
        <dbReference type="EMBL" id="PWE17121.1"/>
    </source>
</evidence>
<dbReference type="AlphaFoldDB" id="A0A2U2BSZ0"/>
<feature type="chain" id="PRO_5015533201" description="Lipoprotein" evidence="2">
    <location>
        <begin position="21"/>
        <end position="958"/>
    </location>
</feature>
<dbReference type="RefSeq" id="WP_109253345.1">
    <property type="nucleotide sequence ID" value="NZ_QEXV01000004.1"/>
</dbReference>
<proteinExistence type="predicted"/>
<evidence type="ECO:0008006" key="5">
    <source>
        <dbReference type="Google" id="ProtNLM"/>
    </source>
</evidence>
<name>A0A2U2BSZ0_9PROT</name>
<keyword evidence="4" id="KW-1185">Reference proteome</keyword>
<evidence type="ECO:0000256" key="1">
    <source>
        <dbReference type="SAM" id="MobiDB-lite"/>
    </source>
</evidence>
<dbReference type="EMBL" id="QEXV01000004">
    <property type="protein sequence ID" value="PWE17121.1"/>
    <property type="molecule type" value="Genomic_DNA"/>
</dbReference>
<accession>A0A2U2BSZ0</accession>
<protein>
    <recommendedName>
        <fullName evidence="5">Lipoprotein</fullName>
    </recommendedName>
</protein>
<dbReference type="PROSITE" id="PS51257">
    <property type="entry name" value="PROKAR_LIPOPROTEIN"/>
    <property type="match status" value="1"/>
</dbReference>
<feature type="region of interest" description="Disordered" evidence="1">
    <location>
        <begin position="27"/>
        <end position="59"/>
    </location>
</feature>
<organism evidence="3 4">
    <name type="scientific">Marinicauda salina</name>
    <dbReference type="NCBI Taxonomy" id="2135793"/>
    <lineage>
        <taxon>Bacteria</taxon>
        <taxon>Pseudomonadati</taxon>
        <taxon>Pseudomonadota</taxon>
        <taxon>Alphaproteobacteria</taxon>
        <taxon>Maricaulales</taxon>
        <taxon>Maricaulaceae</taxon>
        <taxon>Marinicauda</taxon>
    </lineage>
</organism>
<sequence>MPTKSITKHLLLGASCAVIAACSDASISSPGEENQVPPPSQGGGGGGTQSLNLIPAGGCPTGTASQTTTVSYSGGDADVTACRVTGTLTQNVTIPAGETFFISGPVFVGQDDGASTASTSGTTTAGAPGGPTLTIEEGATLVGESGGDYIVITRGSSIDAEGTSTDPIVMTSALDLVEQRLGAPRTGSDTARGEWGGLVINGRAPINACIDGTATGGTEDCQKSGEGSSGLFGGGTADDNSGTLRYVQVKYAGFRVNNEDELNGIAFQGVGSDTTAEFIQVHNNQDDGIEMFGGTVDLRNIVLTGIADDSMDYTDGWVGSAQFVLVRQLPDDGDQGFEFDNNGDDNTALPRSNPRISNFTLVGQRDSSSSDFGMLLREGTAGDLVNGVVVDFNDACLDVDQPETHGLAGSDLTIRSTFFDCNANFEDDDDGFDEAAFFNAGANNTTGANSLAGQFFPGPNEQAVTAIDPTTVDAGFSAADYIGAFSPSETVSSNWAAGWTFGLFPDPGCPAGTTEAADTIGGQRVCQIEGNITSDLTLTGGNLYEIIGPVFVGVDRGADPANPEPSGIEASLTIEPGATLFGSAGSDYLVVARGSQIFSNGTANQPVIMTSRADVEGTQADPNTSRGEWGGLVINGRAPINACIDGTATGGSVDCEKSGEGSSGLFGGATADDDSGAINYTRVQYAGFRVNNEDELNGIAFQGVGTGTEVDFIQVHNNQDDGVEFFGGTVNAKHIVLTGNADDSLDYTDGWTGNVQYVIVQHAADDADQGFEFDSNGDDNSAEPFSNPTISNFTLIGQRASSASDLGMLLREGTKGDLINGIVVDFNDAGADVDNDLTFTHANNDELQVRSVFFDNPENFNTDDDVADGDSSQFDEAAFFSGEANNTTGTTSLAGFSFITDMSNNNAKGVVPDAAGPEAGVTVIDPSTIDPFFDSVDYIGAVEDANDDWFQGWTLQQQ</sequence>
<comment type="caution">
    <text evidence="3">The sequence shown here is derived from an EMBL/GenBank/DDBJ whole genome shotgun (WGS) entry which is preliminary data.</text>
</comment>
<evidence type="ECO:0000313" key="4">
    <source>
        <dbReference type="Proteomes" id="UP000245168"/>
    </source>
</evidence>
<dbReference type="PANTHER" id="PTHR41339">
    <property type="entry name" value="LIPL48"/>
    <property type="match status" value="1"/>
</dbReference>
<dbReference type="PANTHER" id="PTHR41339:SF1">
    <property type="entry name" value="SECRETED PROTEIN"/>
    <property type="match status" value="1"/>
</dbReference>
<keyword evidence="2" id="KW-0732">Signal</keyword>
<reference evidence="4" key="1">
    <citation type="submission" date="2018-05" db="EMBL/GenBank/DDBJ databases">
        <authorList>
            <person name="Liu B.-T."/>
        </authorList>
    </citation>
    <scope>NUCLEOTIDE SEQUENCE [LARGE SCALE GENOMIC DNA]</scope>
    <source>
        <strain evidence="4">WD6-1</strain>
    </source>
</reference>
<feature type="signal peptide" evidence="2">
    <location>
        <begin position="1"/>
        <end position="20"/>
    </location>
</feature>
<dbReference type="Proteomes" id="UP000245168">
    <property type="component" value="Unassembled WGS sequence"/>
</dbReference>